<accession>A0A9P5HCS9</accession>
<evidence type="ECO:0000313" key="1">
    <source>
        <dbReference type="EMBL" id="KAF7555076.1"/>
    </source>
</evidence>
<dbReference type="AlphaFoldDB" id="A0A9P5HCS9"/>
<dbReference type="InterPro" id="IPR052895">
    <property type="entry name" value="HetReg/Transcr_Mod"/>
</dbReference>
<gene>
    <name evidence="1" type="ORF">G7Z17_g2423</name>
</gene>
<dbReference type="OrthoDB" id="2157530at2759"/>
<dbReference type="PANTHER" id="PTHR24148:SF73">
    <property type="entry name" value="HET DOMAIN PROTEIN (AFU_ORTHOLOGUE AFUA_8G01020)"/>
    <property type="match status" value="1"/>
</dbReference>
<sequence length="320" mass="36697">MDTDKLWLLFTKETMSTYKTLLPLALAESSRSLEARWCYSWSEKAYEPNDILNERTPFWTGGLDSPDFYPLQAPFRAAAAGLPAQIRIDLEAQSVISVNGFTHGKIVKVGPGVNTFLIGFGRPNYVQLFQKWESLVGGPWEDLNMTKKFAYTVTGGAWAMEPTDWRAWNNTDYSEKAWSWGWIRQDSTKESPITTGYRMSRHDELQENDAIVRYNRVRDDACEGRRIFLLENGEFGLGPESTKVGDQVVILLGSDVPLVVHKRDHTGYRKLWDLENKAKLYKSTWKLVGQAYVHDAMEYPGDLERDINDGQVKLEEYLFD</sequence>
<protein>
    <submittedName>
        <fullName evidence="1">Uncharacterized protein</fullName>
    </submittedName>
</protein>
<dbReference type="Proteomes" id="UP000722485">
    <property type="component" value="Unassembled WGS sequence"/>
</dbReference>
<dbReference type="EMBL" id="JAANBB010000024">
    <property type="protein sequence ID" value="KAF7555076.1"/>
    <property type="molecule type" value="Genomic_DNA"/>
</dbReference>
<dbReference type="Pfam" id="PF26639">
    <property type="entry name" value="Het-6_barrel"/>
    <property type="match status" value="1"/>
</dbReference>
<proteinExistence type="predicted"/>
<comment type="caution">
    <text evidence="1">The sequence shown here is derived from an EMBL/GenBank/DDBJ whole genome shotgun (WGS) entry which is preliminary data.</text>
</comment>
<dbReference type="PANTHER" id="PTHR24148">
    <property type="entry name" value="ANKYRIN REPEAT DOMAIN-CONTAINING PROTEIN 39 HOMOLOG-RELATED"/>
    <property type="match status" value="1"/>
</dbReference>
<keyword evidence="2" id="KW-1185">Reference proteome</keyword>
<evidence type="ECO:0000313" key="2">
    <source>
        <dbReference type="Proteomes" id="UP000722485"/>
    </source>
</evidence>
<reference evidence="1" key="1">
    <citation type="submission" date="2020-03" db="EMBL/GenBank/DDBJ databases">
        <title>Draft Genome Sequence of Cylindrodendrum hubeiense.</title>
        <authorList>
            <person name="Buettner E."/>
            <person name="Kellner H."/>
        </authorList>
    </citation>
    <scope>NUCLEOTIDE SEQUENCE</scope>
    <source>
        <strain evidence="1">IHI 201604</strain>
    </source>
</reference>
<organism evidence="1 2">
    <name type="scientific">Cylindrodendrum hubeiense</name>
    <dbReference type="NCBI Taxonomy" id="595255"/>
    <lineage>
        <taxon>Eukaryota</taxon>
        <taxon>Fungi</taxon>
        <taxon>Dikarya</taxon>
        <taxon>Ascomycota</taxon>
        <taxon>Pezizomycotina</taxon>
        <taxon>Sordariomycetes</taxon>
        <taxon>Hypocreomycetidae</taxon>
        <taxon>Hypocreales</taxon>
        <taxon>Nectriaceae</taxon>
        <taxon>Cylindrodendrum</taxon>
    </lineage>
</organism>
<name>A0A9P5HCS9_9HYPO</name>